<evidence type="ECO:0000259" key="3">
    <source>
        <dbReference type="Pfam" id="PF17148"/>
    </source>
</evidence>
<proteinExistence type="predicted"/>
<keyword evidence="4" id="KW-0482">Metalloprotease</keyword>
<dbReference type="CDD" id="cd04276">
    <property type="entry name" value="ZnMc_MMP_like_2"/>
    <property type="match status" value="1"/>
</dbReference>
<organism evidence="4 5">
    <name type="scientific">Xanthocytophaga agilis</name>
    <dbReference type="NCBI Taxonomy" id="3048010"/>
    <lineage>
        <taxon>Bacteria</taxon>
        <taxon>Pseudomonadati</taxon>
        <taxon>Bacteroidota</taxon>
        <taxon>Cytophagia</taxon>
        <taxon>Cytophagales</taxon>
        <taxon>Rhodocytophagaceae</taxon>
        <taxon>Xanthocytophaga</taxon>
    </lineage>
</organism>
<feature type="domain" description="DUF5117" evidence="3">
    <location>
        <begin position="90"/>
        <end position="283"/>
    </location>
</feature>
<dbReference type="AlphaFoldDB" id="A0AAE3UEK8"/>
<gene>
    <name evidence="4" type="ORF">QNI22_06940</name>
</gene>
<dbReference type="InterPro" id="IPR033413">
    <property type="entry name" value="DUF5117"/>
</dbReference>
<dbReference type="InterPro" id="IPR034032">
    <property type="entry name" value="Zn_MMP-like_bac"/>
</dbReference>
<dbReference type="Proteomes" id="UP001232063">
    <property type="component" value="Unassembled WGS sequence"/>
</dbReference>
<dbReference type="SUPFAM" id="SSF55486">
    <property type="entry name" value="Metalloproteases ('zincins'), catalytic domain"/>
    <property type="match status" value="1"/>
</dbReference>
<keyword evidence="4" id="KW-0645">Protease</keyword>
<dbReference type="Pfam" id="PF17148">
    <property type="entry name" value="DUF5117"/>
    <property type="match status" value="1"/>
</dbReference>
<evidence type="ECO:0000313" key="5">
    <source>
        <dbReference type="Proteomes" id="UP001232063"/>
    </source>
</evidence>
<dbReference type="PANTHER" id="PTHR38478">
    <property type="entry name" value="PEPTIDASE M1A AND M12B"/>
    <property type="match status" value="1"/>
</dbReference>
<keyword evidence="1" id="KW-0732">Signal</keyword>
<dbReference type="GO" id="GO:0008237">
    <property type="term" value="F:metallopeptidase activity"/>
    <property type="evidence" value="ECO:0007669"/>
    <property type="project" value="UniProtKB-KW"/>
</dbReference>
<protein>
    <submittedName>
        <fullName evidence="4">Zinc-dependent metalloprotease</fullName>
    </submittedName>
</protein>
<comment type="caution">
    <text evidence="4">The sequence shown here is derived from an EMBL/GenBank/DDBJ whole genome shotgun (WGS) entry which is preliminary data.</text>
</comment>
<evidence type="ECO:0000259" key="2">
    <source>
        <dbReference type="Pfam" id="PF16313"/>
    </source>
</evidence>
<dbReference type="PANTHER" id="PTHR38478:SF1">
    <property type="entry name" value="ZINC DEPENDENT METALLOPROTEASE DOMAIN LIPOPROTEIN"/>
    <property type="match status" value="1"/>
</dbReference>
<evidence type="ECO:0000313" key="4">
    <source>
        <dbReference type="EMBL" id="MDJ1500372.1"/>
    </source>
</evidence>
<accession>A0AAE3UEK8</accession>
<dbReference type="RefSeq" id="WP_314509905.1">
    <property type="nucleotide sequence ID" value="NZ_JASJOU010000002.1"/>
</dbReference>
<feature type="domain" description="EcxA zinc-binding" evidence="2">
    <location>
        <begin position="409"/>
        <end position="720"/>
    </location>
</feature>
<feature type="chain" id="PRO_5042281897" evidence="1">
    <location>
        <begin position="21"/>
        <end position="833"/>
    </location>
</feature>
<dbReference type="InterPro" id="IPR024079">
    <property type="entry name" value="MetalloPept_cat_dom_sf"/>
</dbReference>
<dbReference type="InterPro" id="IPR032534">
    <property type="entry name" value="EcxA_zinc-bd"/>
</dbReference>
<reference evidence="4" key="1">
    <citation type="submission" date="2023-05" db="EMBL/GenBank/DDBJ databases">
        <authorList>
            <person name="Zhang X."/>
        </authorList>
    </citation>
    <scope>NUCLEOTIDE SEQUENCE</scope>
    <source>
        <strain evidence="4">BD1B2-1</strain>
    </source>
</reference>
<dbReference type="Gene3D" id="3.40.390.10">
    <property type="entry name" value="Collagenase (Catalytic Domain)"/>
    <property type="match status" value="1"/>
</dbReference>
<evidence type="ECO:0000256" key="1">
    <source>
        <dbReference type="SAM" id="SignalP"/>
    </source>
</evidence>
<name>A0AAE3UEK8_9BACT</name>
<dbReference type="EMBL" id="JASJOU010000002">
    <property type="protein sequence ID" value="MDJ1500372.1"/>
    <property type="molecule type" value="Genomic_DNA"/>
</dbReference>
<keyword evidence="4" id="KW-0378">Hydrolase</keyword>
<dbReference type="Pfam" id="PF16313">
    <property type="entry name" value="DUF4953"/>
    <property type="match status" value="1"/>
</dbReference>
<feature type="signal peptide" evidence="1">
    <location>
        <begin position="1"/>
        <end position="20"/>
    </location>
</feature>
<keyword evidence="5" id="KW-1185">Reference proteome</keyword>
<sequence length="833" mass="92696">MKKSLILLYAVIIGFQVALAQKKASGTESAASSLSSATQGAERMEGFIPFYWDAKKGKIFLEISRFDTEFLYYPSLASGIGSNDIGLDRGRLSQEHVVKFQRSGNKVLLIESNYAYRAISKDPLEQQAVTESFAQSVHWGFEVMAEENGKVLVDATNFFIQDAAGAVQAISRTKQGNFRIDPSRCAFYLPHIKNFPQNTEVEATITLVGDQPGGYLQEVVPTPTMVTMRQHYSFVQLPELETYKPRVFDPRSGMIPMQYFDYATPVSEPIIKRFIIRHRLEKKDPTATVSEAVKPIVYYMDPGAPEPIRSALMEGTAWWNQAFEAAGYKDAFQVKLLPADADPMDVRYNIIQWVHRSTRGWSYGSSIIDPRTGEILKGKVTLGSLRVRQDFLIAQGLVAAYEEGKPVSEAMMKMALARLRQLAAHEVGHTLGLPHNYIASTNDRASVMDYPHPLVDIKGNNLELSNAYATGIGEWDKVAINYAYQDFPKGTEEKTALDKILSDYIKKGLYFLSDQDARPEGSAHPTTHLWDNGKSAAEELNRMMQIRKIALDHFSEKKIPVGSPMATLEEVLVPMYMFHRYQTEATAKVIGGAFYTYAARGDGQKIYEPVSASDQKQALTALLATIKPEALVVPDKVLKLIPPRAFGYDANPREVFKGRTGLTFDPLGPAEAAAGMTLRLLFNPERASRLVSQQAIDSSLPSLADIIENTYAATWKSNTQNGYTGEVSRIVNNLVLKNIIQLAANKNISEQARAIANLKVNELKTWLSASVGKQTDVNWKAHYLFALNQISEYEQKGAESTVVTPLTPPDGAPIDPGYEWLDMDMCSWENSSR</sequence>